<dbReference type="Proteomes" id="UP001142810">
    <property type="component" value="Unassembled WGS sequence"/>
</dbReference>
<keyword evidence="1" id="KW-1133">Transmembrane helix</keyword>
<protein>
    <submittedName>
        <fullName evidence="2">DUF2244 domain-containing protein</fullName>
    </submittedName>
</protein>
<accession>A0ABT3P356</accession>
<keyword evidence="1" id="KW-0812">Transmembrane</keyword>
<gene>
    <name evidence="2" type="ORF">OPS25_01540</name>
</gene>
<sequence length="164" mass="19091">MITSKQCNNHWRITLQPNRSASWRQSKVFIGVLAVPIFIIALGWSVVGVWIILPFAGLEMGLLTWLMFKVSHQTYHEQVIVINKDVISIETGFRQKNKKCIPRRGCHVLYKETENDWQLPVVALISQNNEIIIGQFLNLADRQLLKNELQHAGLVICRPYWWRD</sequence>
<organism evidence="2 3">
    <name type="scientific">Alteromonas aquimaris</name>
    <dbReference type="NCBI Taxonomy" id="2998417"/>
    <lineage>
        <taxon>Bacteria</taxon>
        <taxon>Pseudomonadati</taxon>
        <taxon>Pseudomonadota</taxon>
        <taxon>Gammaproteobacteria</taxon>
        <taxon>Alteromonadales</taxon>
        <taxon>Alteromonadaceae</taxon>
        <taxon>Alteromonas/Salinimonas group</taxon>
        <taxon>Alteromonas</taxon>
    </lineage>
</organism>
<feature type="transmembrane region" description="Helical" evidence="1">
    <location>
        <begin position="28"/>
        <end position="44"/>
    </location>
</feature>
<dbReference type="InterPro" id="IPR019253">
    <property type="entry name" value="DUF2244_TM"/>
</dbReference>
<dbReference type="EMBL" id="JAPFRD010000002">
    <property type="protein sequence ID" value="MCW8107186.1"/>
    <property type="molecule type" value="Genomic_DNA"/>
</dbReference>
<reference evidence="2" key="1">
    <citation type="submission" date="2022-11" db="EMBL/GenBank/DDBJ databases">
        <title>Alteromonas sp. nov., isolated from sea water of the Qingdao.</title>
        <authorList>
            <person name="Wang Q."/>
        </authorList>
    </citation>
    <scope>NUCLEOTIDE SEQUENCE</scope>
    <source>
        <strain evidence="2">ASW11-7</strain>
    </source>
</reference>
<keyword evidence="1" id="KW-0472">Membrane</keyword>
<name>A0ABT3P356_9ALTE</name>
<dbReference type="Pfam" id="PF10003">
    <property type="entry name" value="DUF2244"/>
    <property type="match status" value="1"/>
</dbReference>
<comment type="caution">
    <text evidence="2">The sequence shown here is derived from an EMBL/GenBank/DDBJ whole genome shotgun (WGS) entry which is preliminary data.</text>
</comment>
<evidence type="ECO:0000313" key="2">
    <source>
        <dbReference type="EMBL" id="MCW8107186.1"/>
    </source>
</evidence>
<dbReference type="RefSeq" id="WP_265615887.1">
    <property type="nucleotide sequence ID" value="NZ_JAPFRD010000002.1"/>
</dbReference>
<proteinExistence type="predicted"/>
<evidence type="ECO:0000313" key="3">
    <source>
        <dbReference type="Proteomes" id="UP001142810"/>
    </source>
</evidence>
<evidence type="ECO:0000256" key="1">
    <source>
        <dbReference type="SAM" id="Phobius"/>
    </source>
</evidence>
<keyword evidence="3" id="KW-1185">Reference proteome</keyword>